<feature type="transmembrane region" description="Helical" evidence="4">
    <location>
        <begin position="224"/>
        <end position="243"/>
    </location>
</feature>
<reference evidence="6 7" key="1">
    <citation type="submission" date="2018-09" db="EMBL/GenBank/DDBJ databases">
        <title>Identification of marine bacteria producing industrial enzymes.</title>
        <authorList>
            <person name="Cheng T.H."/>
            <person name="Saidin J."/>
            <person name="Muhd D.D."/>
            <person name="Isa M.N.M."/>
            <person name="Bakar M.F.A."/>
            <person name="Ismail N."/>
        </authorList>
    </citation>
    <scope>NUCLEOTIDE SEQUENCE [LARGE SCALE GENOMIC DNA]</scope>
    <source>
        <strain evidence="6 7">MNAD 1.6</strain>
    </source>
</reference>
<dbReference type="SUPFAM" id="SSF46689">
    <property type="entry name" value="Homeodomain-like"/>
    <property type="match status" value="1"/>
</dbReference>
<feature type="transmembrane region" description="Helical" evidence="4">
    <location>
        <begin position="155"/>
        <end position="172"/>
    </location>
</feature>
<feature type="domain" description="HTH araC/xylS-type" evidence="5">
    <location>
        <begin position="289"/>
        <end position="390"/>
    </location>
</feature>
<dbReference type="EMBL" id="QYSE01000004">
    <property type="protein sequence ID" value="RJF33899.1"/>
    <property type="molecule type" value="Genomic_DNA"/>
</dbReference>
<feature type="transmembrane region" description="Helical" evidence="4">
    <location>
        <begin position="193"/>
        <end position="218"/>
    </location>
</feature>
<evidence type="ECO:0000259" key="5">
    <source>
        <dbReference type="PROSITE" id="PS01124"/>
    </source>
</evidence>
<accession>A0A3A3F0E1</accession>
<proteinExistence type="predicted"/>
<dbReference type="SMART" id="SM00342">
    <property type="entry name" value="HTH_ARAC"/>
    <property type="match status" value="1"/>
</dbReference>
<dbReference type="Pfam" id="PF12833">
    <property type="entry name" value="HTH_18"/>
    <property type="match status" value="1"/>
</dbReference>
<dbReference type="Gene3D" id="1.10.10.60">
    <property type="entry name" value="Homeodomain-like"/>
    <property type="match status" value="2"/>
</dbReference>
<dbReference type="PANTHER" id="PTHR43280">
    <property type="entry name" value="ARAC-FAMILY TRANSCRIPTIONAL REGULATOR"/>
    <property type="match status" value="1"/>
</dbReference>
<dbReference type="Proteomes" id="UP000265938">
    <property type="component" value="Unassembled WGS sequence"/>
</dbReference>
<sequence length="400" mass="45121">MALNAFLSSPLTIQPFSLFIGACMCFSFGLSFFLWRAGPGSAGAKNTMALVSLLISMLALAVIMQAEIPALRGQVYYLVSIQMLTGPLLYFYVLFQTRPNFTLQATHLWHLSPLLIFTLIWHWQMPVELNHSLALPCFSNELCDVYRQNRYLHKVAAWVSNLAYGFIIIGILKSYQVQIKRRFSNIEEINLRWVTMICWCYILGTLLAILFEAGYFLGNEFNSGHMHELAMLVTTVLIAHYGVRQVTIHAEENEEPQNQPIESVSSSNKKYQTSSLTEVDAAALWQQLQQLMVTEQPYLEAGLKVSDLAKRLDVSVSHVSETINGHAGLSFYDFINKQRIEAAIRILEDPNKAHLSATEVGFEAGFNSVSTFYSHFKNYQGCTPKQYRSNQSAATVSLKS</sequence>
<gene>
    <name evidence="6" type="ORF">D4741_15605</name>
</gene>
<dbReference type="InterPro" id="IPR009057">
    <property type="entry name" value="Homeodomain-like_sf"/>
</dbReference>
<evidence type="ECO:0000256" key="1">
    <source>
        <dbReference type="ARBA" id="ARBA00023015"/>
    </source>
</evidence>
<feature type="transmembrane region" description="Helical" evidence="4">
    <location>
        <begin position="107"/>
        <end position="124"/>
    </location>
</feature>
<name>A0A3A3F0E1_9GAMM</name>
<feature type="transmembrane region" description="Helical" evidence="4">
    <location>
        <begin position="74"/>
        <end position="95"/>
    </location>
</feature>
<keyword evidence="2" id="KW-0238">DNA-binding</keyword>
<evidence type="ECO:0000256" key="2">
    <source>
        <dbReference type="ARBA" id="ARBA00023125"/>
    </source>
</evidence>
<dbReference type="RefSeq" id="WP_119853647.1">
    <property type="nucleotide sequence ID" value="NZ_QYSE01000004.1"/>
</dbReference>
<keyword evidence="4" id="KW-1133">Transmembrane helix</keyword>
<evidence type="ECO:0000313" key="6">
    <source>
        <dbReference type="EMBL" id="RJF33899.1"/>
    </source>
</evidence>
<feature type="transmembrane region" description="Helical" evidence="4">
    <location>
        <begin position="47"/>
        <end position="68"/>
    </location>
</feature>
<keyword evidence="1" id="KW-0805">Transcription regulation</keyword>
<keyword evidence="4" id="KW-0812">Transmembrane</keyword>
<feature type="transmembrane region" description="Helical" evidence="4">
    <location>
        <begin position="16"/>
        <end position="35"/>
    </location>
</feature>
<comment type="caution">
    <text evidence="6">The sequence shown here is derived from an EMBL/GenBank/DDBJ whole genome shotgun (WGS) entry which is preliminary data.</text>
</comment>
<dbReference type="AlphaFoldDB" id="A0A3A3F0E1"/>
<dbReference type="PROSITE" id="PS01124">
    <property type="entry name" value="HTH_ARAC_FAMILY_2"/>
    <property type="match status" value="1"/>
</dbReference>
<dbReference type="GO" id="GO:0043565">
    <property type="term" value="F:sequence-specific DNA binding"/>
    <property type="evidence" value="ECO:0007669"/>
    <property type="project" value="InterPro"/>
</dbReference>
<protein>
    <submittedName>
        <fullName evidence="6">AraC family transcriptional regulator</fullName>
    </submittedName>
</protein>
<dbReference type="GO" id="GO:0003700">
    <property type="term" value="F:DNA-binding transcription factor activity"/>
    <property type="evidence" value="ECO:0007669"/>
    <property type="project" value="InterPro"/>
</dbReference>
<dbReference type="PANTHER" id="PTHR43280:SF29">
    <property type="entry name" value="ARAC-FAMILY TRANSCRIPTIONAL REGULATOR"/>
    <property type="match status" value="1"/>
</dbReference>
<evidence type="ECO:0000256" key="4">
    <source>
        <dbReference type="SAM" id="Phobius"/>
    </source>
</evidence>
<keyword evidence="4" id="KW-0472">Membrane</keyword>
<keyword evidence="3" id="KW-0804">Transcription</keyword>
<organism evidence="6 7">
    <name type="scientific">Pseudoalteromonas gelatinilytica</name>
    <dbReference type="NCBI Taxonomy" id="1703256"/>
    <lineage>
        <taxon>Bacteria</taxon>
        <taxon>Pseudomonadati</taxon>
        <taxon>Pseudomonadota</taxon>
        <taxon>Gammaproteobacteria</taxon>
        <taxon>Alteromonadales</taxon>
        <taxon>Pseudoalteromonadaceae</taxon>
        <taxon>Pseudoalteromonas</taxon>
    </lineage>
</organism>
<dbReference type="InterPro" id="IPR018060">
    <property type="entry name" value="HTH_AraC"/>
</dbReference>
<evidence type="ECO:0000256" key="3">
    <source>
        <dbReference type="ARBA" id="ARBA00023163"/>
    </source>
</evidence>
<evidence type="ECO:0000313" key="7">
    <source>
        <dbReference type="Proteomes" id="UP000265938"/>
    </source>
</evidence>